<dbReference type="AlphaFoldDB" id="A0A6A6HAU8"/>
<evidence type="ECO:0000313" key="5">
    <source>
        <dbReference type="EMBL" id="KAF2235276.1"/>
    </source>
</evidence>
<evidence type="ECO:0000256" key="1">
    <source>
        <dbReference type="ARBA" id="ARBA00005964"/>
    </source>
</evidence>
<dbReference type="OrthoDB" id="408631at2759"/>
<dbReference type="InterPro" id="IPR050309">
    <property type="entry name" value="Type-B_Carboxylest/Lipase"/>
</dbReference>
<organism evidence="5 6">
    <name type="scientific">Viridothelium virens</name>
    <name type="common">Speckled blister lichen</name>
    <name type="synonym">Trypethelium virens</name>
    <dbReference type="NCBI Taxonomy" id="1048519"/>
    <lineage>
        <taxon>Eukaryota</taxon>
        <taxon>Fungi</taxon>
        <taxon>Dikarya</taxon>
        <taxon>Ascomycota</taxon>
        <taxon>Pezizomycotina</taxon>
        <taxon>Dothideomycetes</taxon>
        <taxon>Dothideomycetes incertae sedis</taxon>
        <taxon>Trypetheliales</taxon>
        <taxon>Trypetheliaceae</taxon>
        <taxon>Viridothelium</taxon>
    </lineage>
</organism>
<evidence type="ECO:0000256" key="3">
    <source>
        <dbReference type="RuleBase" id="RU361235"/>
    </source>
</evidence>
<dbReference type="InterPro" id="IPR002018">
    <property type="entry name" value="CarbesteraseB"/>
</dbReference>
<keyword evidence="6" id="KW-1185">Reference proteome</keyword>
<dbReference type="Pfam" id="PF00135">
    <property type="entry name" value="COesterase"/>
    <property type="match status" value="1"/>
</dbReference>
<comment type="similarity">
    <text evidence="1 3">Belongs to the type-B carboxylesterase/lipase family.</text>
</comment>
<dbReference type="Proteomes" id="UP000800092">
    <property type="component" value="Unassembled WGS sequence"/>
</dbReference>
<reference evidence="5" key="1">
    <citation type="journal article" date="2020" name="Stud. Mycol.">
        <title>101 Dothideomycetes genomes: a test case for predicting lifestyles and emergence of pathogens.</title>
        <authorList>
            <person name="Haridas S."/>
            <person name="Albert R."/>
            <person name="Binder M."/>
            <person name="Bloem J."/>
            <person name="Labutti K."/>
            <person name="Salamov A."/>
            <person name="Andreopoulos B."/>
            <person name="Baker S."/>
            <person name="Barry K."/>
            <person name="Bills G."/>
            <person name="Bluhm B."/>
            <person name="Cannon C."/>
            <person name="Castanera R."/>
            <person name="Culley D."/>
            <person name="Daum C."/>
            <person name="Ezra D."/>
            <person name="Gonzalez J."/>
            <person name="Henrissat B."/>
            <person name="Kuo A."/>
            <person name="Liang C."/>
            <person name="Lipzen A."/>
            <person name="Lutzoni F."/>
            <person name="Magnuson J."/>
            <person name="Mondo S."/>
            <person name="Nolan M."/>
            <person name="Ohm R."/>
            <person name="Pangilinan J."/>
            <person name="Park H.-J."/>
            <person name="Ramirez L."/>
            <person name="Alfaro M."/>
            <person name="Sun H."/>
            <person name="Tritt A."/>
            <person name="Yoshinaga Y."/>
            <person name="Zwiers L.-H."/>
            <person name="Turgeon B."/>
            <person name="Goodwin S."/>
            <person name="Spatafora J."/>
            <person name="Crous P."/>
            <person name="Grigoriev I."/>
        </authorList>
    </citation>
    <scope>NUCLEOTIDE SEQUENCE</scope>
    <source>
        <strain evidence="5">Tuck. ex Michener</strain>
    </source>
</reference>
<proteinExistence type="inferred from homology"/>
<protein>
    <recommendedName>
        <fullName evidence="3">Carboxylic ester hydrolase</fullName>
        <ecNumber evidence="3">3.1.1.-</ecNumber>
    </recommendedName>
</protein>
<dbReference type="InterPro" id="IPR019826">
    <property type="entry name" value="Carboxylesterase_B_AS"/>
</dbReference>
<name>A0A6A6HAU8_VIRVR</name>
<evidence type="ECO:0000256" key="2">
    <source>
        <dbReference type="ARBA" id="ARBA00022801"/>
    </source>
</evidence>
<evidence type="ECO:0000313" key="6">
    <source>
        <dbReference type="Proteomes" id="UP000800092"/>
    </source>
</evidence>
<feature type="chain" id="PRO_5025715916" description="Carboxylic ester hydrolase" evidence="3">
    <location>
        <begin position="21"/>
        <end position="564"/>
    </location>
</feature>
<dbReference type="EC" id="3.1.1.-" evidence="3"/>
<keyword evidence="2 3" id="KW-0378">Hydrolase</keyword>
<dbReference type="GO" id="GO:0016787">
    <property type="term" value="F:hydrolase activity"/>
    <property type="evidence" value="ECO:0007669"/>
    <property type="project" value="UniProtKB-KW"/>
</dbReference>
<evidence type="ECO:0000259" key="4">
    <source>
        <dbReference type="Pfam" id="PF00135"/>
    </source>
</evidence>
<gene>
    <name evidence="5" type="ORF">EV356DRAFT_566437</name>
</gene>
<accession>A0A6A6HAU8</accession>
<dbReference type="EMBL" id="ML991792">
    <property type="protein sequence ID" value="KAF2235276.1"/>
    <property type="molecule type" value="Genomic_DNA"/>
</dbReference>
<dbReference type="PROSITE" id="PS00122">
    <property type="entry name" value="CARBOXYLESTERASE_B_1"/>
    <property type="match status" value="1"/>
</dbReference>
<feature type="signal peptide" evidence="3">
    <location>
        <begin position="1"/>
        <end position="20"/>
    </location>
</feature>
<sequence length="564" mass="60372">MHVRVSIAAALCALASKSDAGPSRRAMNGSLPIVDLGYQIQRASDLNETGMFYNFSNIRYAAPPVGELRFAALQEPEYNATINDGLDGRICPQASPFWINTAETFLAQYILSGGANITPPVDPINLAYRVISLCSARGSMREVLEPTTALTSGYTEKLIESFSPKTVSNIISLFLDVLVPEDIFNRANDTSGGAPVLVWICGGGYTQCSKDGSGDTAGIIARSRTGTNGVVFVELNYHLGAFGWSSGPSLQANGSANAGLLDQRLTLDWVQKYISKFGGDPNRVTVTGESAGGGSIMHHITAYGGLKGPIPFQQAILQSPGFLPVTSNFQESILQTFLQLAGVSTIEEARQLPTETLINANLQQVGQSLYGQFTYNPVVDGDFVPALPGELLQRGQFDNSLKILTAHNTDEGFVFSNPAPSVLNGNQAYTNQLQREALLISELIFTCNNFYLAKAFNNQTYGYLFSTPPGIHAEDVPYTFFNGIISPAPLTGAASAPAAIALQEYITIFAETGNPNGDGLPDFPINGSGAALQAINVNVDESLNITQQIDPAANSRCNWWQQAL</sequence>
<dbReference type="Gene3D" id="3.40.50.1820">
    <property type="entry name" value="alpha/beta hydrolase"/>
    <property type="match status" value="1"/>
</dbReference>
<dbReference type="PANTHER" id="PTHR11559">
    <property type="entry name" value="CARBOXYLESTERASE"/>
    <property type="match status" value="1"/>
</dbReference>
<feature type="domain" description="Carboxylesterase type B" evidence="4">
    <location>
        <begin position="48"/>
        <end position="431"/>
    </location>
</feature>
<dbReference type="InterPro" id="IPR029058">
    <property type="entry name" value="AB_hydrolase_fold"/>
</dbReference>
<dbReference type="SUPFAM" id="SSF53474">
    <property type="entry name" value="alpha/beta-Hydrolases"/>
    <property type="match status" value="1"/>
</dbReference>
<keyword evidence="3" id="KW-0732">Signal</keyword>